<dbReference type="AlphaFoldDB" id="S7NYK2"/>
<proteinExistence type="predicted"/>
<organism evidence="2 3">
    <name type="scientific">Myotis brandtii</name>
    <name type="common">Brandt's bat</name>
    <dbReference type="NCBI Taxonomy" id="109478"/>
    <lineage>
        <taxon>Eukaryota</taxon>
        <taxon>Metazoa</taxon>
        <taxon>Chordata</taxon>
        <taxon>Craniata</taxon>
        <taxon>Vertebrata</taxon>
        <taxon>Euteleostomi</taxon>
        <taxon>Mammalia</taxon>
        <taxon>Eutheria</taxon>
        <taxon>Laurasiatheria</taxon>
        <taxon>Chiroptera</taxon>
        <taxon>Yangochiroptera</taxon>
        <taxon>Vespertilionidae</taxon>
        <taxon>Myotis</taxon>
    </lineage>
</organism>
<sequence>MGEIQDTCSDIEPLQPPLGGYGGPSHLEGQGQRARPAFNPWGLTGPEIGREELGLSTYPRDGAGAVQEEAPYSRSAVRHRGPGLREQECRGTLVGPVRTPEADTRKRVLGEEIGDRTLTTSVHLWHSWADGKRLT</sequence>
<gene>
    <name evidence="2" type="ORF">D623_10015733</name>
</gene>
<evidence type="ECO:0000313" key="2">
    <source>
        <dbReference type="EMBL" id="EPQ02758.1"/>
    </source>
</evidence>
<evidence type="ECO:0000313" key="3">
    <source>
        <dbReference type="Proteomes" id="UP000052978"/>
    </source>
</evidence>
<reference evidence="2 3" key="1">
    <citation type="journal article" date="2013" name="Nat. Commun.">
        <title>Genome analysis reveals insights into physiology and longevity of the Brandt's bat Myotis brandtii.</title>
        <authorList>
            <person name="Seim I."/>
            <person name="Fang X."/>
            <person name="Xiong Z."/>
            <person name="Lobanov A.V."/>
            <person name="Huang Z."/>
            <person name="Ma S."/>
            <person name="Feng Y."/>
            <person name="Turanov A.A."/>
            <person name="Zhu Y."/>
            <person name="Lenz T.L."/>
            <person name="Gerashchenko M.V."/>
            <person name="Fan D."/>
            <person name="Hee Yim S."/>
            <person name="Yao X."/>
            <person name="Jordan D."/>
            <person name="Xiong Y."/>
            <person name="Ma Y."/>
            <person name="Lyapunov A.N."/>
            <person name="Chen G."/>
            <person name="Kulakova O.I."/>
            <person name="Sun Y."/>
            <person name="Lee S.G."/>
            <person name="Bronson R.T."/>
            <person name="Moskalev A.A."/>
            <person name="Sunyaev S.R."/>
            <person name="Zhang G."/>
            <person name="Krogh A."/>
            <person name="Wang J."/>
            <person name="Gladyshev V.N."/>
        </authorList>
    </citation>
    <scope>NUCLEOTIDE SEQUENCE [LARGE SCALE GENOMIC DNA]</scope>
</reference>
<dbReference type="EMBL" id="KE161258">
    <property type="protein sequence ID" value="EPQ02758.1"/>
    <property type="molecule type" value="Genomic_DNA"/>
</dbReference>
<accession>S7NYK2</accession>
<feature type="region of interest" description="Disordered" evidence="1">
    <location>
        <begin position="59"/>
        <end position="84"/>
    </location>
</feature>
<evidence type="ECO:0000256" key="1">
    <source>
        <dbReference type="SAM" id="MobiDB-lite"/>
    </source>
</evidence>
<keyword evidence="3" id="KW-1185">Reference proteome</keyword>
<name>S7NYK2_MYOBR</name>
<protein>
    <submittedName>
        <fullName evidence="2">Uncharacterized protein</fullName>
    </submittedName>
</protein>
<dbReference type="Proteomes" id="UP000052978">
    <property type="component" value="Unassembled WGS sequence"/>
</dbReference>
<feature type="region of interest" description="Disordered" evidence="1">
    <location>
        <begin position="1"/>
        <end position="44"/>
    </location>
</feature>